<comment type="similarity">
    <text evidence="2 6">Belongs to the peptidase C69 family.</text>
</comment>
<evidence type="ECO:0000313" key="7">
    <source>
        <dbReference type="EMBL" id="MFC6169141.1"/>
    </source>
</evidence>
<evidence type="ECO:0000256" key="6">
    <source>
        <dbReference type="RuleBase" id="RU364089"/>
    </source>
</evidence>
<dbReference type="InterPro" id="IPR005322">
    <property type="entry name" value="Peptidase_C69"/>
</dbReference>
<dbReference type="EMBL" id="JBHSSL010000006">
    <property type="protein sequence ID" value="MFC6169141.1"/>
    <property type="molecule type" value="Genomic_DNA"/>
</dbReference>
<dbReference type="Proteomes" id="UP001596289">
    <property type="component" value="Unassembled WGS sequence"/>
</dbReference>
<accession>A0ABW1R9G9</accession>
<evidence type="ECO:0000256" key="2">
    <source>
        <dbReference type="ARBA" id="ARBA00007225"/>
    </source>
</evidence>
<dbReference type="GO" id="GO:0016805">
    <property type="term" value="F:dipeptidase activity"/>
    <property type="evidence" value="ECO:0007669"/>
    <property type="project" value="UniProtKB-KW"/>
</dbReference>
<dbReference type="Gene3D" id="3.60.60.10">
    <property type="entry name" value="Penicillin V Acylase, Chain A"/>
    <property type="match status" value="1"/>
</dbReference>
<evidence type="ECO:0000256" key="3">
    <source>
        <dbReference type="ARBA" id="ARBA00022670"/>
    </source>
</evidence>
<organism evidence="7 8">
    <name type="scientific">Loigolactobacillus jiayinensis</name>
    <dbReference type="NCBI Taxonomy" id="2486016"/>
    <lineage>
        <taxon>Bacteria</taxon>
        <taxon>Bacillati</taxon>
        <taxon>Bacillota</taxon>
        <taxon>Bacilli</taxon>
        <taxon>Lactobacillales</taxon>
        <taxon>Lactobacillaceae</taxon>
        <taxon>Loigolactobacillus</taxon>
    </lineage>
</organism>
<dbReference type="Pfam" id="PF03577">
    <property type="entry name" value="Peptidase_C69"/>
    <property type="match status" value="1"/>
</dbReference>
<reference evidence="8" key="1">
    <citation type="journal article" date="2019" name="Int. J. Syst. Evol. Microbiol.">
        <title>The Global Catalogue of Microorganisms (GCM) 10K type strain sequencing project: providing services to taxonomists for standard genome sequencing and annotation.</title>
        <authorList>
            <consortium name="The Broad Institute Genomics Platform"/>
            <consortium name="The Broad Institute Genome Sequencing Center for Infectious Disease"/>
            <person name="Wu L."/>
            <person name="Ma J."/>
        </authorList>
    </citation>
    <scope>NUCLEOTIDE SEQUENCE [LARGE SCALE GENOMIC DNA]</scope>
    <source>
        <strain evidence="8">CCM 8904</strain>
    </source>
</reference>
<dbReference type="EC" id="3.4.-.-" evidence="6"/>
<dbReference type="InterPro" id="IPR047804">
    <property type="entry name" value="C69_dipept_A-like"/>
</dbReference>
<comment type="catalytic activity">
    <reaction evidence="1">
        <text>an L-aminoacyl-L-amino acid + H2O = 2 an L-alpha-amino acid</text>
        <dbReference type="Rhea" id="RHEA:48940"/>
        <dbReference type="ChEBI" id="CHEBI:15377"/>
        <dbReference type="ChEBI" id="CHEBI:59869"/>
        <dbReference type="ChEBI" id="CHEBI:77460"/>
        <dbReference type="EC" id="3.4.13.19"/>
    </reaction>
</comment>
<proteinExistence type="inferred from homology"/>
<keyword evidence="5 6" id="KW-0224">Dipeptidase</keyword>
<keyword evidence="3 6" id="KW-0645">Protease</keyword>
<comment type="caution">
    <text evidence="7">The sequence shown here is derived from an EMBL/GenBank/DDBJ whole genome shotgun (WGS) entry which is preliminary data.</text>
</comment>
<evidence type="ECO:0000256" key="1">
    <source>
        <dbReference type="ARBA" id="ARBA00001670"/>
    </source>
</evidence>
<protein>
    <recommendedName>
        <fullName evidence="6">Dipeptidase</fullName>
        <ecNumber evidence="6">3.4.-.-</ecNumber>
    </recommendedName>
</protein>
<dbReference type="PANTHER" id="PTHR12994">
    <property type="entry name" value="SECERNIN"/>
    <property type="match status" value="1"/>
</dbReference>
<evidence type="ECO:0000256" key="5">
    <source>
        <dbReference type="ARBA" id="ARBA00022997"/>
    </source>
</evidence>
<evidence type="ECO:0000313" key="8">
    <source>
        <dbReference type="Proteomes" id="UP001596289"/>
    </source>
</evidence>
<sequence>MQKQMLTNLSACTSILVGKAASADGSLLIGRNEDSKAAWPKHFVSHPRQSHATAPEFKSKDTGFTLTLPLEQAKYNATPEWTDEFGLFEEDGFNEYGVAMSATESAYANERVLAYDPLVATGIAEEAMVTVVLPYVKTARAGVLRLGALVEQYGTAESNGILFADQDEVWYMETATGHHWVAQRIPDDAYAVVANQLAIQVIDFNDAQNFLSSAGIQAFAAAHHLWQADTPFNFREIFGTHTASDFVYNTPRVWYGQKILTPSQPQQPQSDTLPFIQRADKPIHFEQVAQILASHYQGTKYDPVGSGKAKYRHKFRPISLAKTQESHILQLRPNLAPALADIHWLAMGVTAESIYVPFYAGAEQTPVDYQIGGQTYDSKSSYWLYKLAGVLVDSHYHAFNPLLSSVQTATHTQLLRALAEHDAGATTKKGTALISYLNQANQQHADLARQNFEALIADMVTQATDFSPLNFKTDENL</sequence>
<evidence type="ECO:0000256" key="4">
    <source>
        <dbReference type="ARBA" id="ARBA00022801"/>
    </source>
</evidence>
<dbReference type="PANTHER" id="PTHR12994:SF17">
    <property type="entry name" value="LD30995P"/>
    <property type="match status" value="1"/>
</dbReference>
<dbReference type="RefSeq" id="WP_125551853.1">
    <property type="nucleotide sequence ID" value="NZ_JBHSSL010000006.1"/>
</dbReference>
<name>A0ABW1R9G9_9LACO</name>
<gene>
    <name evidence="7" type="ORF">ACFQGP_00870</name>
</gene>
<dbReference type="NCBIfam" id="NF033678">
    <property type="entry name" value="C69_fam_dipept"/>
    <property type="match status" value="1"/>
</dbReference>
<keyword evidence="8" id="KW-1185">Reference proteome</keyword>
<keyword evidence="4 6" id="KW-0378">Hydrolase</keyword>